<dbReference type="PANTHER" id="PTHR33711:SF9">
    <property type="entry name" value="PROTOCATECHUATE 3,4-DIOXYGENASE ALPHA CHAIN"/>
    <property type="match status" value="1"/>
</dbReference>
<organism evidence="5 6">
    <name type="scientific">Corynebacterium riegelii</name>
    <dbReference type="NCBI Taxonomy" id="156976"/>
    <lineage>
        <taxon>Bacteria</taxon>
        <taxon>Bacillati</taxon>
        <taxon>Actinomycetota</taxon>
        <taxon>Actinomycetes</taxon>
        <taxon>Mycobacteriales</taxon>
        <taxon>Corynebacteriaceae</taxon>
        <taxon>Corynebacterium</taxon>
    </lineage>
</organism>
<dbReference type="NCBIfam" id="TIGR02423">
    <property type="entry name" value="protocat_alph"/>
    <property type="match status" value="1"/>
</dbReference>
<dbReference type="Pfam" id="PF00775">
    <property type="entry name" value="Dioxygenase_C"/>
    <property type="match status" value="1"/>
</dbReference>
<evidence type="ECO:0000256" key="3">
    <source>
        <dbReference type="ARBA" id="ARBA00023002"/>
    </source>
</evidence>
<dbReference type="InterPro" id="IPR000627">
    <property type="entry name" value="Intradiol_dOase_C"/>
</dbReference>
<dbReference type="STRING" id="156976.AK829_08460"/>
<evidence type="ECO:0000259" key="4">
    <source>
        <dbReference type="Pfam" id="PF00775"/>
    </source>
</evidence>
<dbReference type="KEGG" id="crie:AK829_08460"/>
<dbReference type="SUPFAM" id="SSF49482">
    <property type="entry name" value="Aromatic compound dioxygenase"/>
    <property type="match status" value="1"/>
</dbReference>
<dbReference type="GO" id="GO:0018578">
    <property type="term" value="F:protocatechuate 3,4-dioxygenase activity"/>
    <property type="evidence" value="ECO:0007669"/>
    <property type="project" value="InterPro"/>
</dbReference>
<name>A0A0K1RCP6_9CORY</name>
<dbReference type="AlphaFoldDB" id="A0A0K1RCP6"/>
<dbReference type="PANTHER" id="PTHR33711">
    <property type="entry name" value="DIOXYGENASE, PUTATIVE (AFU_ORTHOLOGUE AFUA_2G02910)-RELATED"/>
    <property type="match status" value="1"/>
</dbReference>
<keyword evidence="3" id="KW-0560">Oxidoreductase</keyword>
<sequence length="200" mass="21940">MIDTGKTGEFRYPVRSTYRDQDDVEFGLTPSQTVGPYVHIGLEVDGTEMLVDKDDPNAVEVSFSVFDGDGAPVADAMVEIWQADQDGKFNTDSVEGFRGLGRAMADETGTARFTTIVPGGYEGEAPHLLVGVFARGILERLYTRLYFPEDTAALEADPVLSQLDASRRPLLIAEARDGGYHLDIRLQDTDPAKETPFFSL</sequence>
<dbReference type="GO" id="GO:0008199">
    <property type="term" value="F:ferric iron binding"/>
    <property type="evidence" value="ECO:0007669"/>
    <property type="project" value="InterPro"/>
</dbReference>
<accession>A0A0K1RCP6</accession>
<reference evidence="5 6" key="1">
    <citation type="submission" date="2015-08" db="EMBL/GenBank/DDBJ databases">
        <authorList>
            <person name="Babu N.S."/>
            <person name="Beckwith C.J."/>
            <person name="Beseler K.G."/>
            <person name="Brison A."/>
            <person name="Carone J.V."/>
            <person name="Caskin T.P."/>
            <person name="Diamond M."/>
            <person name="Durham M.E."/>
            <person name="Foxe J.M."/>
            <person name="Go M."/>
            <person name="Henderson B.A."/>
            <person name="Jones I.B."/>
            <person name="McGettigan J.A."/>
            <person name="Micheletti S.J."/>
            <person name="Nasrallah M.E."/>
            <person name="Ortiz D."/>
            <person name="Piller C.R."/>
            <person name="Privatt S.R."/>
            <person name="Schneider S.L."/>
            <person name="Sharp S."/>
            <person name="Smith T.C."/>
            <person name="Stanton J.D."/>
            <person name="Ullery H.E."/>
            <person name="Wilson R.J."/>
            <person name="Serrano M.G."/>
            <person name="Buck G."/>
            <person name="Lee V."/>
            <person name="Wang Y."/>
            <person name="Carvalho R."/>
            <person name="Voegtly L."/>
            <person name="Shi R."/>
            <person name="Duckworth R."/>
            <person name="Johnson A."/>
            <person name="Loviza R."/>
            <person name="Walstead R."/>
            <person name="Shah Z."/>
            <person name="Kiflezghi M."/>
            <person name="Wade K."/>
            <person name="Ball S.L."/>
            <person name="Bradley K.W."/>
            <person name="Asai D.J."/>
            <person name="Bowman C.A."/>
            <person name="Russell D.A."/>
            <person name="Pope W.H."/>
            <person name="Jacobs-Sera D."/>
            <person name="Hendrix R.W."/>
            <person name="Hatfull G.F."/>
        </authorList>
    </citation>
    <scope>NUCLEOTIDE SEQUENCE [LARGE SCALE GENOMIC DNA]</scope>
    <source>
        <strain evidence="5 6">PUDD_83A45</strain>
    </source>
</reference>
<dbReference type="RefSeq" id="WP_052205451.1">
    <property type="nucleotide sequence ID" value="NZ_CAMYAJ010000011.1"/>
</dbReference>
<dbReference type="EMBL" id="CP012342">
    <property type="protein sequence ID" value="AKV59179.1"/>
    <property type="molecule type" value="Genomic_DNA"/>
</dbReference>
<gene>
    <name evidence="5" type="ORF">AK829_08460</name>
</gene>
<feature type="domain" description="Intradiol ring-cleavage dioxygenases" evidence="4">
    <location>
        <begin position="37"/>
        <end position="174"/>
    </location>
</feature>
<dbReference type="InterPro" id="IPR012786">
    <property type="entry name" value="Protocat_dOase_a"/>
</dbReference>
<dbReference type="InterPro" id="IPR015889">
    <property type="entry name" value="Intradiol_dOase_core"/>
</dbReference>
<evidence type="ECO:0000313" key="5">
    <source>
        <dbReference type="EMBL" id="AKV59179.1"/>
    </source>
</evidence>
<keyword evidence="6" id="KW-1185">Reference proteome</keyword>
<dbReference type="Gene3D" id="2.60.130.10">
    <property type="entry name" value="Aromatic compound dioxygenase"/>
    <property type="match status" value="1"/>
</dbReference>
<evidence type="ECO:0000256" key="2">
    <source>
        <dbReference type="ARBA" id="ARBA00022964"/>
    </source>
</evidence>
<comment type="similarity">
    <text evidence="1">Belongs to the intradiol ring-cleavage dioxygenase family.</text>
</comment>
<dbReference type="Proteomes" id="UP000060016">
    <property type="component" value="Chromosome"/>
</dbReference>
<evidence type="ECO:0000313" key="6">
    <source>
        <dbReference type="Proteomes" id="UP000060016"/>
    </source>
</evidence>
<dbReference type="InterPro" id="IPR050770">
    <property type="entry name" value="Intradiol_RC_Dioxygenase"/>
</dbReference>
<protein>
    <submittedName>
        <fullName evidence="5">Protocatechuate 3,4-dioxygenase</fullName>
    </submittedName>
</protein>
<evidence type="ECO:0000256" key="1">
    <source>
        <dbReference type="ARBA" id="ARBA00007825"/>
    </source>
</evidence>
<keyword evidence="2 5" id="KW-0223">Dioxygenase</keyword>
<proteinExistence type="inferred from homology"/>
<dbReference type="PATRIC" id="fig|156976.3.peg.1690"/>